<accession>A0A5C8UKQ4</accession>
<evidence type="ECO:0000313" key="2">
    <source>
        <dbReference type="Proteomes" id="UP000321379"/>
    </source>
</evidence>
<protein>
    <submittedName>
        <fullName evidence="1">Uncharacterized protein</fullName>
    </submittedName>
</protein>
<evidence type="ECO:0000313" key="1">
    <source>
        <dbReference type="EMBL" id="TXN28922.1"/>
    </source>
</evidence>
<dbReference type="EMBL" id="VRMG01000010">
    <property type="protein sequence ID" value="TXN28922.1"/>
    <property type="molecule type" value="Genomic_DNA"/>
</dbReference>
<sequence>MPTTTAPNPTRDLIDKMIDQANEDNLLAGYVILIGHAPMTTRAHDDLAWLHGHKTYRHLSVACSSAIPFEAVLLSPVADNHHVGEVYEYRGLVESGKITRNTIYL</sequence>
<gene>
    <name evidence="1" type="ORF">FVP33_15470</name>
</gene>
<dbReference type="RefSeq" id="WP_147784592.1">
    <property type="nucleotide sequence ID" value="NZ_VRMG01000010.1"/>
</dbReference>
<proteinExistence type="predicted"/>
<organism evidence="1 2">
    <name type="scientific">Lacisediminihabitans profunda</name>
    <dbReference type="NCBI Taxonomy" id="2594790"/>
    <lineage>
        <taxon>Bacteria</taxon>
        <taxon>Bacillati</taxon>
        <taxon>Actinomycetota</taxon>
        <taxon>Actinomycetes</taxon>
        <taxon>Micrococcales</taxon>
        <taxon>Microbacteriaceae</taxon>
        <taxon>Lacisediminihabitans</taxon>
    </lineage>
</organism>
<dbReference type="Proteomes" id="UP000321379">
    <property type="component" value="Unassembled WGS sequence"/>
</dbReference>
<comment type="caution">
    <text evidence="1">The sequence shown here is derived from an EMBL/GenBank/DDBJ whole genome shotgun (WGS) entry which is preliminary data.</text>
</comment>
<reference evidence="1 2" key="1">
    <citation type="submission" date="2019-08" db="EMBL/GenBank/DDBJ databases">
        <title>Bacterial whole genome sequence for Glaciihabitans sp. CHu50b-6-2.</title>
        <authorList>
            <person name="Jin L."/>
        </authorList>
    </citation>
    <scope>NUCLEOTIDE SEQUENCE [LARGE SCALE GENOMIC DNA]</scope>
    <source>
        <strain evidence="1 2">CHu50b-6-2</strain>
    </source>
</reference>
<keyword evidence="2" id="KW-1185">Reference proteome</keyword>
<name>A0A5C8UKQ4_9MICO</name>
<dbReference type="AlphaFoldDB" id="A0A5C8UKQ4"/>